<feature type="transmembrane region" description="Helical" evidence="2">
    <location>
        <begin position="192"/>
        <end position="209"/>
    </location>
</feature>
<dbReference type="AlphaFoldDB" id="M0LUZ6"/>
<geneLocation type="plasmid" evidence="3">
    <name>pHLAJ5I</name>
</geneLocation>
<name>M0LUZ6_NATLA</name>
<evidence type="ECO:0000313" key="6">
    <source>
        <dbReference type="Proteomes" id="UP000186547"/>
    </source>
</evidence>
<dbReference type="EMBL" id="CP019286">
    <property type="protein sequence ID" value="APX00191.1"/>
    <property type="molecule type" value="Genomic_DNA"/>
</dbReference>
<feature type="region of interest" description="Disordered" evidence="1">
    <location>
        <begin position="1"/>
        <end position="33"/>
    </location>
</feature>
<keyword evidence="5" id="KW-1185">Reference proteome</keyword>
<protein>
    <submittedName>
        <fullName evidence="4">Uncharacterized protein</fullName>
    </submittedName>
</protein>
<evidence type="ECO:0000256" key="2">
    <source>
        <dbReference type="SAM" id="Phobius"/>
    </source>
</evidence>
<reference evidence="4 5" key="2">
    <citation type="journal article" date="2014" name="PLoS Genet.">
        <title>Phylogenetically driven sequencing of extremely halophilic archaea reveals strategies for static and dynamic osmo-response.</title>
        <authorList>
            <person name="Becker E.A."/>
            <person name="Seitzer P.M."/>
            <person name="Tritt A."/>
            <person name="Larsen D."/>
            <person name="Krusor M."/>
            <person name="Yao A.I."/>
            <person name="Wu D."/>
            <person name="Madern D."/>
            <person name="Eisen J.A."/>
            <person name="Darling A.E."/>
            <person name="Facciotti M.T."/>
        </authorList>
    </citation>
    <scope>NUCLEOTIDE SEQUENCE [LARGE SCALE GENOMIC DNA]</scope>
    <source>
        <strain evidence="4 5">AJ5</strain>
    </source>
</reference>
<gene>
    <name evidence="4" type="ORF">C445_00846</name>
    <name evidence="3" type="ORF">CHINAEXTREME_20480</name>
</gene>
<reference evidence="3" key="3">
    <citation type="submission" date="2017-01" db="EMBL/GenBank/DDBJ databases">
        <authorList>
            <person name="Mah S.A."/>
            <person name="Swanson W.J."/>
            <person name="Moy G.W."/>
            <person name="Vacquier V.D."/>
        </authorList>
    </citation>
    <scope>NUCLEOTIDE SEQUENCE</scope>
    <source>
        <strain evidence="3">AJ5</strain>
        <plasmid evidence="3">pHLAJ5I</plasmid>
    </source>
</reference>
<evidence type="ECO:0000313" key="3">
    <source>
        <dbReference type="EMBL" id="APX00191.1"/>
    </source>
</evidence>
<dbReference type="PATRIC" id="fig|358396.7.peg.169"/>
<evidence type="ECO:0000256" key="1">
    <source>
        <dbReference type="SAM" id="MobiDB-lite"/>
    </source>
</evidence>
<keyword evidence="2" id="KW-0472">Membrane</keyword>
<geneLocation type="plasmid" evidence="6">
    <name>phlaj5i</name>
</geneLocation>
<accession>M0LUZ6</accession>
<feature type="compositionally biased region" description="Basic and acidic residues" evidence="1">
    <location>
        <begin position="373"/>
        <end position="398"/>
    </location>
</feature>
<dbReference type="EMBL" id="AOLZ01000012">
    <property type="protein sequence ID" value="EMA37392.1"/>
    <property type="molecule type" value="Genomic_DNA"/>
</dbReference>
<keyword evidence="2" id="KW-0812">Transmembrane</keyword>
<organism evidence="4 5">
    <name type="scientific">Natronobacterium lacisalsi AJ5</name>
    <dbReference type="NCBI Taxonomy" id="358396"/>
    <lineage>
        <taxon>Archaea</taxon>
        <taxon>Methanobacteriati</taxon>
        <taxon>Methanobacteriota</taxon>
        <taxon>Stenosarchaea group</taxon>
        <taxon>Halobacteria</taxon>
        <taxon>Halobacteriales</taxon>
        <taxon>Natrialbaceae</taxon>
        <taxon>Natronobacterium</taxon>
    </lineage>
</organism>
<evidence type="ECO:0000313" key="5">
    <source>
        <dbReference type="Proteomes" id="UP000011555"/>
    </source>
</evidence>
<reference evidence="3 6" key="1">
    <citation type="journal article" date="2011" name="J. Bacteriol.">
        <title>Genome sequence of Halobiforma lacisalsi AJ5, an extremely halophilic archaeon which harbors a bop gene.</title>
        <authorList>
            <person name="Jiang X."/>
            <person name="Wang S."/>
            <person name="Cheng H."/>
            <person name="Huo Y."/>
            <person name="Zhang X."/>
            <person name="Zhu X."/>
            <person name="Han X."/>
            <person name="Ni P."/>
            <person name="Wu M."/>
        </authorList>
    </citation>
    <scope>NUCLEOTIDE SEQUENCE [LARGE SCALE GENOMIC DNA]</scope>
    <source>
        <strain evidence="3 6">AJ5</strain>
        <plasmid evidence="3">pHLAJ5I</plasmid>
        <plasmid evidence="6">phlaj5i</plasmid>
    </source>
</reference>
<dbReference type="KEGG" id="hlc:CHINAEXTREME20480"/>
<dbReference type="Proteomes" id="UP000186547">
    <property type="component" value="Plasmid pHLAJ5I"/>
</dbReference>
<keyword evidence="3" id="KW-0614">Plasmid</keyword>
<dbReference type="RefSeq" id="WP_007139931.1">
    <property type="nucleotide sequence ID" value="NZ_AOLZ01000012.1"/>
</dbReference>
<evidence type="ECO:0000313" key="4">
    <source>
        <dbReference type="EMBL" id="EMA37392.1"/>
    </source>
</evidence>
<proteinExistence type="predicted"/>
<dbReference type="GeneID" id="30923554"/>
<feature type="region of interest" description="Disordered" evidence="1">
    <location>
        <begin position="373"/>
        <end position="408"/>
    </location>
</feature>
<sequence>MPNVDESNTTAVDPTADGPTIADSVRVTPETTDEDYLEIDTESSDEVYNTSGPFATFSLSDPVESARIEQSNADVRVMGDGTVIRVEYDDEAAGESPTLFTAELFFADDSSHSIDLYATDTDVSVEAAEYAAYADFIDYTKNQAEAEGFERTPSGAMEYLQHTEERAELFDQLFTEHVLMFISLLIAASQNFVSWVVAIGIIAGLAIFLERKHGWILRLQQMAESRAELMREAVRQDYEDRRNAAAKHPLEDVTEIGPNAARYWKELGIETVDDMVEVACKGVVKTTENGRIEYDDDGNPVFAHHGVDDLRDVDPLTQDQLREQTWLAPLVLEGRLAPTTALSNIEAALLVAEKEYNRGNEVRDARRTVEELNARLAGRRDHEERETSSNAARTDHRPTGGPSPAGGD</sequence>
<feature type="compositionally biased region" description="Polar residues" evidence="1">
    <location>
        <begin position="1"/>
        <end position="12"/>
    </location>
</feature>
<dbReference type="Proteomes" id="UP000011555">
    <property type="component" value="Unassembled WGS sequence"/>
</dbReference>
<keyword evidence="2" id="KW-1133">Transmembrane helix</keyword>